<organism evidence="4">
    <name type="scientific">Aeromonas caviae</name>
    <name type="common">Aeromonas punctata</name>
    <dbReference type="NCBI Taxonomy" id="648"/>
    <lineage>
        <taxon>Bacteria</taxon>
        <taxon>Pseudomonadati</taxon>
        <taxon>Pseudomonadota</taxon>
        <taxon>Gammaproteobacteria</taxon>
        <taxon>Aeromonadales</taxon>
        <taxon>Aeromonadaceae</taxon>
        <taxon>Aeromonas</taxon>
    </lineage>
</organism>
<gene>
    <name evidence="4" type="primary">flmD</name>
</gene>
<dbReference type="PROSITE" id="PS51186">
    <property type="entry name" value="GNAT"/>
    <property type="match status" value="1"/>
</dbReference>
<feature type="binding site" evidence="2">
    <location>
        <position position="275"/>
    </location>
    <ligand>
        <name>substrate</name>
    </ligand>
</feature>
<reference evidence="4" key="2">
    <citation type="submission" date="2004-03" db="EMBL/GenBank/DDBJ databases">
        <authorList>
            <person name="Tabei S.M.B."/>
            <person name="Gryllos I."/>
            <person name="Shaw J.G."/>
        </authorList>
    </citation>
    <scope>NUCLEOTIDE SEQUENCE</scope>
    <source>
        <strain evidence="4">Sch3</strain>
    </source>
</reference>
<dbReference type="AlphaFoldDB" id="Q9R9S3"/>
<dbReference type="PANTHER" id="PTHR43415">
    <property type="entry name" value="SPERMIDINE N(1)-ACETYLTRANSFERASE"/>
    <property type="match status" value="1"/>
</dbReference>
<dbReference type="SUPFAM" id="SSF53756">
    <property type="entry name" value="UDP-Glycosyltransferase/glycogen phosphorylase"/>
    <property type="match status" value="1"/>
</dbReference>
<accession>Q9R9S3</accession>
<dbReference type="NCBIfam" id="TIGR03590">
    <property type="entry name" value="PseG"/>
    <property type="match status" value="1"/>
</dbReference>
<dbReference type="Pfam" id="PF04101">
    <property type="entry name" value="Glyco_tran_28_C"/>
    <property type="match status" value="1"/>
</dbReference>
<dbReference type="GO" id="GO:0016758">
    <property type="term" value="F:hexosyltransferase activity"/>
    <property type="evidence" value="ECO:0007669"/>
    <property type="project" value="InterPro"/>
</dbReference>
<evidence type="ECO:0000256" key="1">
    <source>
        <dbReference type="PIRSR" id="PIRSR620023-1"/>
    </source>
</evidence>
<proteinExistence type="predicted"/>
<dbReference type="InterPro" id="IPR000182">
    <property type="entry name" value="GNAT_dom"/>
</dbReference>
<dbReference type="GO" id="GO:0016747">
    <property type="term" value="F:acyltransferase activity, transferring groups other than amino-acyl groups"/>
    <property type="evidence" value="ECO:0007669"/>
    <property type="project" value="InterPro"/>
</dbReference>
<dbReference type="InterPro" id="IPR020023">
    <property type="entry name" value="PseG"/>
</dbReference>
<dbReference type="EMBL" id="AF126256">
    <property type="protein sequence ID" value="AAD45659.1"/>
    <property type="molecule type" value="Genomic_DNA"/>
</dbReference>
<dbReference type="SUPFAM" id="SSF55729">
    <property type="entry name" value="Acyl-CoA N-acyltransferases (Nat)"/>
    <property type="match status" value="1"/>
</dbReference>
<reference evidence="4" key="1">
    <citation type="journal article" date="2001" name="Infect. Immun.">
        <title>Role of flm locus in mesophilic Aeromonas species adherence.</title>
        <authorList>
            <person name="Gryllos I."/>
            <person name="Shaw J.G."/>
            <person name="Gavin R."/>
            <person name="Merino S."/>
            <person name="Tomas J.M."/>
        </authorList>
    </citation>
    <scope>NUCLEOTIDE SEQUENCE</scope>
    <source>
        <strain evidence="4">Sch3</strain>
    </source>
</reference>
<dbReference type="InterPro" id="IPR007235">
    <property type="entry name" value="Glyco_trans_28_C"/>
</dbReference>
<feature type="active site" description="Proton acceptor" evidence="1">
    <location>
        <position position="17"/>
    </location>
</feature>
<sequence>MKFFIRTDASRWIGSGHVMRCLMLADGLKSAGHQVTFICRPQDGDLLDLIAARNHNLLALPSLTTVIRPEHGADYSSWLQVPWQQDAADVLESVVYADWLIVDHYGINAQWEREIRLSLNCKVLSIDDLVRPHDADLILDQTLDRTPEAYFECFNISDKQPVVLSGVAYALLSSQFGKIRNQGILRAPASRQPRILLSFGGIDEPNVTLRVLKALSEFNAVFTVLLSPRAPHYQAVKTWCDDRVNVVHHDFIQDMATLMSEHDLAIGAPGTTTWERACLGLPNIVIPIAENQQAICQALLAHQAALLVQQSDIESRLIPALHDLLNNYKEYVDNNLELCDGKGVQRVINTIMANTEISGFRLRPVSIDDTLLIYQWQSDPITRRYALNPNPPSWVEHKSWMEKKIQCQQDYFFLIINAESSEPCGAVRLDELGTDNYLISIFVAPNKHGQGIGLTGLKLLDRCLPKIRIHATVLTENIASQRLFSNAGYQQVAPDKFIREPLWTK</sequence>
<dbReference type="InterPro" id="IPR016181">
    <property type="entry name" value="Acyl_CoA_acyltransferase"/>
</dbReference>
<dbReference type="Pfam" id="PF13302">
    <property type="entry name" value="Acetyltransf_3"/>
    <property type="match status" value="1"/>
</dbReference>
<dbReference type="PANTHER" id="PTHR43415:SF3">
    <property type="entry name" value="GNAT-FAMILY ACETYLTRANSFERASE"/>
    <property type="match status" value="1"/>
</dbReference>
<name>Q9R9S3_AERCA</name>
<evidence type="ECO:0000256" key="2">
    <source>
        <dbReference type="PIRSR" id="PIRSR620023-2"/>
    </source>
</evidence>
<dbReference type="Gene3D" id="3.40.50.11190">
    <property type="match status" value="1"/>
</dbReference>
<protein>
    <submittedName>
        <fullName evidence="4">FlmD</fullName>
    </submittedName>
</protein>
<dbReference type="Gene3D" id="3.40.50.2000">
    <property type="entry name" value="Glycogen Phosphorylase B"/>
    <property type="match status" value="1"/>
</dbReference>
<dbReference type="Gene3D" id="3.40.630.30">
    <property type="match status" value="1"/>
</dbReference>
<evidence type="ECO:0000313" key="4">
    <source>
        <dbReference type="EMBL" id="AAD45659.1"/>
    </source>
</evidence>
<feature type="domain" description="N-acetyltransferase" evidence="3">
    <location>
        <begin position="360"/>
        <end position="505"/>
    </location>
</feature>
<evidence type="ECO:0000259" key="3">
    <source>
        <dbReference type="PROSITE" id="PS51186"/>
    </source>
</evidence>